<feature type="signal peptide" evidence="1">
    <location>
        <begin position="1"/>
        <end position="24"/>
    </location>
</feature>
<comment type="caution">
    <text evidence="2">The sequence shown here is derived from an EMBL/GenBank/DDBJ whole genome shotgun (WGS) entry which is preliminary data.</text>
</comment>
<evidence type="ECO:0000313" key="3">
    <source>
        <dbReference type="Proteomes" id="UP000037727"/>
    </source>
</evidence>
<dbReference type="InterPro" id="IPR014111">
    <property type="entry name" value="T4SS_TraF-like"/>
</dbReference>
<dbReference type="Pfam" id="PF13728">
    <property type="entry name" value="TraF"/>
    <property type="match status" value="1"/>
</dbReference>
<feature type="chain" id="PRO_5046500124" evidence="1">
    <location>
        <begin position="25"/>
        <end position="347"/>
    </location>
</feature>
<dbReference type="RefSeq" id="WP_054477224.1">
    <property type="nucleotide sequence ID" value="NZ_CAWMRL010000011.1"/>
</dbReference>
<dbReference type="InterPro" id="IPR039555">
    <property type="entry name" value="TraF/TrbB"/>
</dbReference>
<keyword evidence="3" id="KW-1185">Reference proteome</keyword>
<proteinExistence type="predicted"/>
<gene>
    <name evidence="2" type="ORF">AM629_06355</name>
</gene>
<keyword evidence="1" id="KW-0732">Signal</keyword>
<dbReference type="Gene3D" id="3.40.30.10">
    <property type="entry name" value="Glutaredoxin"/>
    <property type="match status" value="1"/>
</dbReference>
<protein>
    <submittedName>
        <fullName evidence="2">Conjugal transfer protein TraF</fullName>
    </submittedName>
</protein>
<organism evidence="2 3">
    <name type="scientific">Photorhabdus heterorhabditis</name>
    <dbReference type="NCBI Taxonomy" id="880156"/>
    <lineage>
        <taxon>Bacteria</taxon>
        <taxon>Pseudomonadati</taxon>
        <taxon>Pseudomonadota</taxon>
        <taxon>Gammaproteobacteria</taxon>
        <taxon>Enterobacterales</taxon>
        <taxon>Morganellaceae</taxon>
        <taxon>Photorhabdus</taxon>
    </lineage>
</organism>
<dbReference type="NCBIfam" id="TIGR02740">
    <property type="entry name" value="TraF-like"/>
    <property type="match status" value="1"/>
</dbReference>
<name>A0ABR5KET3_9GAMM</name>
<dbReference type="Proteomes" id="UP000037727">
    <property type="component" value="Unassembled WGS sequence"/>
</dbReference>
<dbReference type="InterPro" id="IPR036249">
    <property type="entry name" value="Thioredoxin-like_sf"/>
</dbReference>
<dbReference type="SUPFAM" id="SSF52833">
    <property type="entry name" value="Thioredoxin-like"/>
    <property type="match status" value="1"/>
</dbReference>
<dbReference type="EMBL" id="LJCS01000011">
    <property type="protein sequence ID" value="KOY62832.1"/>
    <property type="molecule type" value="Genomic_DNA"/>
</dbReference>
<accession>A0ABR5KET3</accession>
<sequence length="347" mass="39544">MNMRNSLPAITLLISTVLPYGVSAQTDQQKIDGTPFISGQAFKKGFFWYDDPKKKAEAELAQQQTPPPSETPAETQKLELNSQWLKENMPSLLKSAMDNPTMENLSRYYTAQRLMLDISTRFSDKSKEYFLKNPMMSEKRRQPVEKVALDFHRVVVEQNQQEVMKMVFERSGLFFFFQSTCQFCHEESQILSFMEKYYSVDILPISLDGMPLHNGLFQNFSVPNAALIEQFKIREVPTIYLVSKDGKSAQRISEGMISAEELKNTILLAARGMNIIDDATFQLTLDIKRQYTIGDSGVLTVDKKTFDEDPYLLQKVMDEKLQDYDMPTADPIHLITGSNISGGGYGQ</sequence>
<evidence type="ECO:0000256" key="1">
    <source>
        <dbReference type="SAM" id="SignalP"/>
    </source>
</evidence>
<reference evidence="2 3" key="1">
    <citation type="submission" date="2015-09" db="EMBL/GenBank/DDBJ databases">
        <title>Draft genome sequence and assembly of Photorhabdus sp. VMG, a bacterial symbiont associated with Heterorhabditis zealandica.</title>
        <authorList>
            <person name="Naidoo S."/>
            <person name="Featherston J."/>
            <person name="Mothupi B."/>
            <person name="Gray V.M."/>
        </authorList>
    </citation>
    <scope>NUCLEOTIDE SEQUENCE [LARGE SCALE GENOMIC DNA]</scope>
    <source>
        <strain evidence="2 3">VMG</strain>
    </source>
</reference>
<evidence type="ECO:0000313" key="2">
    <source>
        <dbReference type="EMBL" id="KOY62832.1"/>
    </source>
</evidence>